<keyword evidence="3" id="KW-1185">Reference proteome</keyword>
<sequence>MASSRKLQISFSSMALVMIIICGAWQEAGAAGDDINSNKSSAGGGASSSVFCDGLPAGSAPFCREVLEGETEWEKAIVKMIGATVKKVKAAEAAAAGIGGRLPASIPEADRANIDEKCKSGFEYALHNLRRAMKRIRGGVYARTDNVVYSAWAGIYECSGALNHFKVDMSEEPFKVQDHAEKAVAACHGAVSKALDAGGFNNPPLEN</sequence>
<comment type="caution">
    <text evidence="2">The sequence shown here is derived from an EMBL/GenBank/DDBJ whole genome shotgun (WGS) entry which is preliminary data.</text>
</comment>
<protein>
    <recommendedName>
        <fullName evidence="4">Pectinesterase inhibitor domain-containing protein</fullName>
    </recommendedName>
</protein>
<evidence type="ECO:0008006" key="4">
    <source>
        <dbReference type="Google" id="ProtNLM"/>
    </source>
</evidence>
<evidence type="ECO:0000313" key="3">
    <source>
        <dbReference type="Proteomes" id="UP001152523"/>
    </source>
</evidence>
<feature type="chain" id="PRO_5043617242" description="Pectinesterase inhibitor domain-containing protein" evidence="1">
    <location>
        <begin position="31"/>
        <end position="207"/>
    </location>
</feature>
<dbReference type="AlphaFoldDB" id="A0AAV0CXG8"/>
<dbReference type="EMBL" id="CAMAPF010000059">
    <property type="protein sequence ID" value="CAH9087851.1"/>
    <property type="molecule type" value="Genomic_DNA"/>
</dbReference>
<evidence type="ECO:0000313" key="2">
    <source>
        <dbReference type="EMBL" id="CAH9087851.1"/>
    </source>
</evidence>
<keyword evidence="1" id="KW-0732">Signal</keyword>
<feature type="signal peptide" evidence="1">
    <location>
        <begin position="1"/>
        <end position="30"/>
    </location>
</feature>
<name>A0AAV0CXG8_9ASTE</name>
<accession>A0AAV0CXG8</accession>
<organism evidence="2 3">
    <name type="scientific">Cuscuta epithymum</name>
    <dbReference type="NCBI Taxonomy" id="186058"/>
    <lineage>
        <taxon>Eukaryota</taxon>
        <taxon>Viridiplantae</taxon>
        <taxon>Streptophyta</taxon>
        <taxon>Embryophyta</taxon>
        <taxon>Tracheophyta</taxon>
        <taxon>Spermatophyta</taxon>
        <taxon>Magnoliopsida</taxon>
        <taxon>eudicotyledons</taxon>
        <taxon>Gunneridae</taxon>
        <taxon>Pentapetalae</taxon>
        <taxon>asterids</taxon>
        <taxon>lamiids</taxon>
        <taxon>Solanales</taxon>
        <taxon>Convolvulaceae</taxon>
        <taxon>Cuscuteae</taxon>
        <taxon>Cuscuta</taxon>
        <taxon>Cuscuta subgen. Cuscuta</taxon>
    </lineage>
</organism>
<evidence type="ECO:0000256" key="1">
    <source>
        <dbReference type="SAM" id="SignalP"/>
    </source>
</evidence>
<reference evidence="2" key="1">
    <citation type="submission" date="2022-07" db="EMBL/GenBank/DDBJ databases">
        <authorList>
            <person name="Macas J."/>
            <person name="Novak P."/>
            <person name="Neumann P."/>
        </authorList>
    </citation>
    <scope>NUCLEOTIDE SEQUENCE</scope>
</reference>
<proteinExistence type="predicted"/>
<dbReference type="Proteomes" id="UP001152523">
    <property type="component" value="Unassembled WGS sequence"/>
</dbReference>
<gene>
    <name evidence="2" type="ORF">CEPIT_LOCUS10252</name>
</gene>